<dbReference type="Pfam" id="PF23622">
    <property type="entry name" value="LRR_At1g61320_AtMIF1"/>
    <property type="match status" value="1"/>
</dbReference>
<gene>
    <name evidence="4" type="ORF">HUJ06_024789</name>
</gene>
<dbReference type="InterPro" id="IPR001810">
    <property type="entry name" value="F-box_dom"/>
</dbReference>
<dbReference type="InterPro" id="IPR032675">
    <property type="entry name" value="LRR_dom_sf"/>
</dbReference>
<dbReference type="Proteomes" id="UP000607653">
    <property type="component" value="Unassembled WGS sequence"/>
</dbReference>
<accession>A0A822XWE7</accession>
<dbReference type="PANTHER" id="PTHR34145:SF28">
    <property type="entry name" value="F-BOX DOMAIN-CONTAINING PROTEIN"/>
    <property type="match status" value="1"/>
</dbReference>
<evidence type="ECO:0000259" key="2">
    <source>
        <dbReference type="Pfam" id="PF08387"/>
    </source>
</evidence>
<evidence type="ECO:0000259" key="1">
    <source>
        <dbReference type="Pfam" id="PF00646"/>
    </source>
</evidence>
<feature type="domain" description="At1g61320/AtMIF1 LRR" evidence="3">
    <location>
        <begin position="107"/>
        <end position="276"/>
    </location>
</feature>
<dbReference type="EMBL" id="DUZY01000001">
    <property type="protein sequence ID" value="DAD23326.1"/>
    <property type="molecule type" value="Genomic_DNA"/>
</dbReference>
<dbReference type="InterPro" id="IPR055357">
    <property type="entry name" value="LRR_At1g61320_AtMIF1"/>
</dbReference>
<sequence length="479" mass="55160">MAQSQSNVDRFSFLPEEILIFIVSLLPLREAVRTSVLSKRWYKLWTYCTSIEFDETNFTGTIHDDQQLQDSGQSAGTLRQMKKVRSDIVVESVHHTLQCLQSPKISRLDVRFGYRTRYCDFVNEWISLCLRKNIEELHFDFSVGAFHRFDFDPFNEGLFCLRDSVHATGSKSLWVLSLSFCNLGSPSFHGFPALKKVSLARLGLRKEVVENLVDNCLLLKTLSLVECRYLDHIKISHPRLRLRRLIVRDCQPLTKGIDLYAPCLQYFEYFGPVVFFQLYRLTSLVEAVLDFGLQRGFHSVSMKLSNLLLVDLYRAKSLTVCGYLLRILPAEDATSFHQLRRPLPHLKNLTMVTTLDKEKFLFQDLELEPSVSPFRHLKVVEVENFQGSTNEIKLLKFLLQNAWVLQKMAVIPHQYFMVGTGQGDRSIISGVVDELRRCDCASPHVMISYRLITFSSVAITINMASSLSSAFNFFCWVSF</sequence>
<dbReference type="Gene3D" id="1.20.1280.50">
    <property type="match status" value="1"/>
</dbReference>
<dbReference type="CDD" id="cd22160">
    <property type="entry name" value="F-box_AtFBL13-like"/>
    <property type="match status" value="1"/>
</dbReference>
<dbReference type="InterPro" id="IPR053772">
    <property type="entry name" value="At1g61320/At1g61330-like"/>
</dbReference>
<feature type="domain" description="FBD" evidence="2">
    <location>
        <begin position="376"/>
        <end position="409"/>
    </location>
</feature>
<evidence type="ECO:0000313" key="5">
    <source>
        <dbReference type="Proteomes" id="UP000607653"/>
    </source>
</evidence>
<proteinExistence type="predicted"/>
<feature type="domain" description="F-box" evidence="1">
    <location>
        <begin position="12"/>
        <end position="48"/>
    </location>
</feature>
<dbReference type="AlphaFoldDB" id="A0A822XWE7"/>
<protein>
    <recommendedName>
        <fullName evidence="6">F-box domain-containing protein</fullName>
    </recommendedName>
</protein>
<evidence type="ECO:0000259" key="3">
    <source>
        <dbReference type="Pfam" id="PF23622"/>
    </source>
</evidence>
<evidence type="ECO:0008006" key="6">
    <source>
        <dbReference type="Google" id="ProtNLM"/>
    </source>
</evidence>
<name>A0A822XWE7_NELNU</name>
<dbReference type="InterPro" id="IPR036047">
    <property type="entry name" value="F-box-like_dom_sf"/>
</dbReference>
<keyword evidence="5" id="KW-1185">Reference proteome</keyword>
<dbReference type="PANTHER" id="PTHR34145">
    <property type="entry name" value="OS02G0105600 PROTEIN"/>
    <property type="match status" value="1"/>
</dbReference>
<evidence type="ECO:0000313" key="4">
    <source>
        <dbReference type="EMBL" id="DAD23326.1"/>
    </source>
</evidence>
<dbReference type="SUPFAM" id="SSF52047">
    <property type="entry name" value="RNI-like"/>
    <property type="match status" value="1"/>
</dbReference>
<organism evidence="4 5">
    <name type="scientific">Nelumbo nucifera</name>
    <name type="common">Sacred lotus</name>
    <dbReference type="NCBI Taxonomy" id="4432"/>
    <lineage>
        <taxon>Eukaryota</taxon>
        <taxon>Viridiplantae</taxon>
        <taxon>Streptophyta</taxon>
        <taxon>Embryophyta</taxon>
        <taxon>Tracheophyta</taxon>
        <taxon>Spermatophyta</taxon>
        <taxon>Magnoliopsida</taxon>
        <taxon>Proteales</taxon>
        <taxon>Nelumbonaceae</taxon>
        <taxon>Nelumbo</taxon>
    </lineage>
</organism>
<dbReference type="Pfam" id="PF08387">
    <property type="entry name" value="FBD"/>
    <property type="match status" value="1"/>
</dbReference>
<reference evidence="4 5" key="1">
    <citation type="journal article" date="2020" name="Mol. Biol. Evol.">
        <title>Distinct Expression and Methylation Patterns for Genes with Different Fates following a Single Whole-Genome Duplication in Flowering Plants.</title>
        <authorList>
            <person name="Shi T."/>
            <person name="Rahmani R.S."/>
            <person name="Gugger P.F."/>
            <person name="Wang M."/>
            <person name="Li H."/>
            <person name="Zhang Y."/>
            <person name="Li Z."/>
            <person name="Wang Q."/>
            <person name="Van de Peer Y."/>
            <person name="Marchal K."/>
            <person name="Chen J."/>
        </authorList>
    </citation>
    <scope>NUCLEOTIDE SEQUENCE [LARGE SCALE GENOMIC DNA]</scope>
    <source>
        <tissue evidence="4">Leaf</tissue>
    </source>
</reference>
<dbReference type="InterPro" id="IPR053781">
    <property type="entry name" value="F-box_AtFBL13-like"/>
</dbReference>
<dbReference type="Pfam" id="PF00646">
    <property type="entry name" value="F-box"/>
    <property type="match status" value="1"/>
</dbReference>
<dbReference type="SUPFAM" id="SSF81383">
    <property type="entry name" value="F-box domain"/>
    <property type="match status" value="1"/>
</dbReference>
<comment type="caution">
    <text evidence="4">The sequence shown here is derived from an EMBL/GenBank/DDBJ whole genome shotgun (WGS) entry which is preliminary data.</text>
</comment>
<dbReference type="Gene3D" id="3.80.10.10">
    <property type="entry name" value="Ribonuclease Inhibitor"/>
    <property type="match status" value="1"/>
</dbReference>
<dbReference type="InterPro" id="IPR006566">
    <property type="entry name" value="FBD"/>
</dbReference>